<reference evidence="3" key="1">
    <citation type="submission" date="2016-11" db="UniProtKB">
        <authorList>
            <consortium name="WormBaseParasite"/>
        </authorList>
    </citation>
    <scope>IDENTIFICATION</scope>
</reference>
<dbReference type="AlphaFoldDB" id="A0A1I7ZBF2"/>
<accession>A0A1I7ZBF2</accession>
<name>A0A1I7ZBF2_9BILA</name>
<proteinExistence type="predicted"/>
<dbReference type="WBParaSite" id="L893_g24718.t1">
    <property type="protein sequence ID" value="L893_g24718.t1"/>
    <property type="gene ID" value="L893_g24718"/>
</dbReference>
<keyword evidence="2" id="KW-1185">Reference proteome</keyword>
<sequence length="159" mass="17680">MLMRPLCSLPTPREDRIEQRAEFFKVATGNANASLATSGVDGQQTPPLMFALPHNQRLFVDTTTTPLTTIPVRRKACTERRAPNAWKTKRPKRLLGDGRYPVRLSCAHPLSSLCAGDQTGNIAPSGPYMLIMQRRGSWERASDSNAANKPYPLRPRLLP</sequence>
<evidence type="ECO:0000256" key="1">
    <source>
        <dbReference type="SAM" id="MobiDB-lite"/>
    </source>
</evidence>
<organism evidence="2 3">
    <name type="scientific">Steinernema glaseri</name>
    <dbReference type="NCBI Taxonomy" id="37863"/>
    <lineage>
        <taxon>Eukaryota</taxon>
        <taxon>Metazoa</taxon>
        <taxon>Ecdysozoa</taxon>
        <taxon>Nematoda</taxon>
        <taxon>Chromadorea</taxon>
        <taxon>Rhabditida</taxon>
        <taxon>Tylenchina</taxon>
        <taxon>Panagrolaimomorpha</taxon>
        <taxon>Strongyloidoidea</taxon>
        <taxon>Steinernematidae</taxon>
        <taxon>Steinernema</taxon>
    </lineage>
</organism>
<dbReference type="Proteomes" id="UP000095287">
    <property type="component" value="Unplaced"/>
</dbReference>
<evidence type="ECO:0000313" key="2">
    <source>
        <dbReference type="Proteomes" id="UP000095287"/>
    </source>
</evidence>
<evidence type="ECO:0000313" key="3">
    <source>
        <dbReference type="WBParaSite" id="L893_g24718.t1"/>
    </source>
</evidence>
<protein>
    <submittedName>
        <fullName evidence="3">Pyridoxamine 5'-phosphate oxidase</fullName>
    </submittedName>
</protein>
<feature type="region of interest" description="Disordered" evidence="1">
    <location>
        <begin position="140"/>
        <end position="159"/>
    </location>
</feature>